<gene>
    <name evidence="2" type="ORF">RSOL_369400</name>
</gene>
<feature type="domain" description="CHAT" evidence="1">
    <location>
        <begin position="844"/>
        <end position="1129"/>
    </location>
</feature>
<name>X8JD52_9AGAM</name>
<dbReference type="Gene3D" id="1.25.40.10">
    <property type="entry name" value="Tetratricopeptide repeat domain"/>
    <property type="match status" value="3"/>
</dbReference>
<protein>
    <submittedName>
        <fullName evidence="2">Aromatic di-alanine and TPR containing protein</fullName>
    </submittedName>
</protein>
<organism evidence="2 3">
    <name type="scientific">Rhizoctonia solani AG-3 Rhs1AP</name>
    <dbReference type="NCBI Taxonomy" id="1086054"/>
    <lineage>
        <taxon>Eukaryota</taxon>
        <taxon>Fungi</taxon>
        <taxon>Dikarya</taxon>
        <taxon>Basidiomycota</taxon>
        <taxon>Agaricomycotina</taxon>
        <taxon>Agaricomycetes</taxon>
        <taxon>Cantharellales</taxon>
        <taxon>Ceratobasidiaceae</taxon>
        <taxon>Rhizoctonia</taxon>
    </lineage>
</organism>
<reference evidence="3" key="1">
    <citation type="journal article" date="2014" name="Genome Announc.">
        <title>Draft genome sequence of the plant-pathogenic soil fungus Rhizoctonia solani anastomosis group 3 strain Rhs1AP.</title>
        <authorList>
            <person name="Cubeta M.A."/>
            <person name="Thomas E."/>
            <person name="Dean R.A."/>
            <person name="Jabaji S."/>
            <person name="Neate S.M."/>
            <person name="Tavantzis S."/>
            <person name="Toda T."/>
            <person name="Vilgalys R."/>
            <person name="Bharathan N."/>
            <person name="Fedorova-Abrams N."/>
            <person name="Pakala S.B."/>
            <person name="Pakala S.M."/>
            <person name="Zafar N."/>
            <person name="Joardar V."/>
            <person name="Losada L."/>
            <person name="Nierman W.C."/>
        </authorList>
    </citation>
    <scope>NUCLEOTIDE SEQUENCE [LARGE SCALE GENOMIC DNA]</scope>
    <source>
        <strain evidence="3">AG-3</strain>
    </source>
</reference>
<dbReference type="AlphaFoldDB" id="X8JD52"/>
<dbReference type="Proteomes" id="UP000030108">
    <property type="component" value="Unassembled WGS sequence"/>
</dbReference>
<dbReference type="InterPro" id="IPR011990">
    <property type="entry name" value="TPR-like_helical_dom_sf"/>
</dbReference>
<dbReference type="EMBL" id="JATN01000319">
    <property type="protein sequence ID" value="EUC60828.1"/>
    <property type="molecule type" value="Genomic_DNA"/>
</dbReference>
<dbReference type="PANTHER" id="PTHR10098:SF108">
    <property type="entry name" value="TETRATRICOPEPTIDE REPEAT PROTEIN 28"/>
    <property type="match status" value="1"/>
</dbReference>
<proteinExistence type="predicted"/>
<evidence type="ECO:0000313" key="2">
    <source>
        <dbReference type="EMBL" id="EUC60828.1"/>
    </source>
</evidence>
<feature type="non-terminal residue" evidence="2">
    <location>
        <position position="1129"/>
    </location>
</feature>
<comment type="caution">
    <text evidence="2">The sequence shown here is derived from an EMBL/GenBank/DDBJ whole genome shotgun (WGS) entry which is preliminary data.</text>
</comment>
<dbReference type="Pfam" id="PF13374">
    <property type="entry name" value="TPR_10"/>
    <property type="match status" value="1"/>
</dbReference>
<dbReference type="Pfam" id="PF12770">
    <property type="entry name" value="CHAT"/>
    <property type="match status" value="1"/>
</dbReference>
<dbReference type="PANTHER" id="PTHR10098">
    <property type="entry name" value="RAPSYN-RELATED"/>
    <property type="match status" value="1"/>
</dbReference>
<dbReference type="SUPFAM" id="SSF48452">
    <property type="entry name" value="TPR-like"/>
    <property type="match status" value="3"/>
</dbReference>
<evidence type="ECO:0000313" key="3">
    <source>
        <dbReference type="Proteomes" id="UP000030108"/>
    </source>
</evidence>
<evidence type="ECO:0000259" key="1">
    <source>
        <dbReference type="Pfam" id="PF12770"/>
    </source>
</evidence>
<dbReference type="Gene3D" id="1.20.120.660">
    <property type="entry name" value="IL-4 antagonist (De novo design) like domain"/>
    <property type="match status" value="1"/>
</dbReference>
<dbReference type="InterPro" id="IPR024983">
    <property type="entry name" value="CHAT_dom"/>
</dbReference>
<dbReference type="OrthoDB" id="9991317at2759"/>
<accession>X8JD52</accession>
<sequence length="1129" mass="126572">MNNNGDQRARDQSDLGWIHLEQFRNAGALSDLEQAIEHFSRAIAQTTKEDPKLGERLTDLGIAYADRFERLGELENLEKSIEHISSALALTPNGHPDMPRQHENLGVSYTYRYQRLGKLEELGKAIECYTRALALTPDGHPDISRRHASLGLSYRDRYQRLGELGDLENSIKCKSRAFALTPDGHPDMSRRHDSLGASYTDRYRRLGELADLEKAIDFHSRALALTPDGHSDMSHRHDSLGLSYIHRYQRLGELADLEKAIKCHTRALALTPDGHPDMPRRHACLGVSYTDRYRRLGNLADLEEAIECKTRALALTPDGHPNMAEWHASLGVSCSDRYQRLGELADLDKGIECHIRALEMTPDGHFNISRQHSNLGVSYSHRYRHLGELADLERAVKCHTHALALTPDDHPDMPRRHASLGASYRDRYQRSGELADLEKAIGSHTYALALTPDVHPDMPRRHASLGISYTDRFKRLGDLADLEKAIECDTRALALTPDDHPDKSRRHASLGIPYTDRYRRLGELADLKNSIECHTRALSLTLDSHPNLPIRHFNYALSLLDQYHHSGHLACLNDSLHSFRKASQHLTGAPRDRFDHALKWANCACKQAHLNPIEAYQTAIDLLPQFIWLGATGKQRYQDLLLTERLAVDACFAAIQALDYSLALEWLEHARCVVWNQSLMLRSPLDQLHSFYPDLANQLKSIANQLDSSSFETQPVQATPFDSITAEQSGQQRRRLDIEYNSLLTQIRQLPGFETFLKPVQAHALMHAARDGPIVVVNCHTHQCDALFILPGNKQVGHLALPNFTEEKAKQARSDLELSLRQQGLRERGVRILGDPGYADRMQSVLSTLWTNLVKPVLDYLRYMNNVPKEQLPHVTWCLTGSLSFLPFHAAGDYTQPHSRIFDYVISSYIPTLSALLASSSCSLNQSCRILAVSQANTPHHSPLPGTTQELAHVQAHTVKAVDRVEYSQLIGCEATTAAVLDAMEQHDWVHLACHAHQNVHDPTKSGFHLHDGTLDLSAINRRSFKNKGLAFLSACQTATGDDKLPDEAIHLASGMLMAGYPSVIATMWSVVDEDAPLVADKVYAQLMRDGKVGNGEAGRALHHAVGKLRERVGEKEFGRWVPYIHIGS</sequence>